<feature type="transmembrane region" description="Helical" evidence="2">
    <location>
        <begin position="12"/>
        <end position="36"/>
    </location>
</feature>
<keyword evidence="2" id="KW-0812">Transmembrane</keyword>
<evidence type="ECO:0000313" key="3">
    <source>
        <dbReference type="EMBL" id="EJW84308.1"/>
    </source>
</evidence>
<keyword evidence="2" id="KW-0472">Membrane</keyword>
<name>J9EQ28_WUCBA</name>
<feature type="compositionally biased region" description="Basic and acidic residues" evidence="1">
    <location>
        <begin position="121"/>
        <end position="136"/>
    </location>
</feature>
<evidence type="ECO:0000313" key="4">
    <source>
        <dbReference type="Proteomes" id="UP000004810"/>
    </source>
</evidence>
<evidence type="ECO:0000256" key="2">
    <source>
        <dbReference type="SAM" id="Phobius"/>
    </source>
</evidence>
<dbReference type="Proteomes" id="UP000004810">
    <property type="component" value="Unassembled WGS sequence"/>
</dbReference>
<comment type="caution">
    <text evidence="3">The sequence shown here is derived from an EMBL/GenBank/DDBJ whole genome shotgun (WGS) entry which is preliminary data.</text>
</comment>
<accession>J9EQ28</accession>
<reference evidence="4" key="1">
    <citation type="submission" date="2012-08" db="EMBL/GenBank/DDBJ databases">
        <title>The Genome Sequence of Wuchereria bancrofti.</title>
        <authorList>
            <person name="Nutman T.B."/>
            <person name="Fink D.L."/>
            <person name="Russ C."/>
            <person name="Young S."/>
            <person name="Zeng Q."/>
            <person name="Koehrsen M."/>
            <person name="Alvarado L."/>
            <person name="Berlin A."/>
            <person name="Chapman S.B."/>
            <person name="Chen Z."/>
            <person name="Freedman E."/>
            <person name="Gellesch M."/>
            <person name="Goldberg J."/>
            <person name="Griggs A."/>
            <person name="Gujja S."/>
            <person name="Heilman E.R."/>
            <person name="Heiman D."/>
            <person name="Hepburn T."/>
            <person name="Howarth C."/>
            <person name="Jen D."/>
            <person name="Larson L."/>
            <person name="Lewis B."/>
            <person name="Mehta T."/>
            <person name="Park D."/>
            <person name="Pearson M."/>
            <person name="Roberts A."/>
            <person name="Saif S."/>
            <person name="Shea T."/>
            <person name="Shenoy N."/>
            <person name="Sisk P."/>
            <person name="Stolte C."/>
            <person name="Sykes S."/>
            <person name="Walk T."/>
            <person name="White J."/>
            <person name="Yandava C."/>
            <person name="Haas B."/>
            <person name="Henn M.R."/>
            <person name="Nusbaum C."/>
            <person name="Birren B."/>
        </authorList>
    </citation>
    <scope>NUCLEOTIDE SEQUENCE [LARGE SCALE GENOMIC DNA]</scope>
    <source>
        <strain evidence="4">NA</strain>
    </source>
</reference>
<sequence length="136" mass="15286">MAGNFDAEALVLIVLTYITLIIVLLRIALALCQFTIKKEIDRAKQIVNVTVTQFETYPSVTQSHQKGVNDDESFWLHSFEESELSRENANVPYTSAYGMRKVGKKTYIDDTNIGSPGSKALEQKSCEHIEKENATQ</sequence>
<gene>
    <name evidence="3" type="ORF">WUBG_04781</name>
</gene>
<organism evidence="3 4">
    <name type="scientific">Wuchereria bancrofti</name>
    <dbReference type="NCBI Taxonomy" id="6293"/>
    <lineage>
        <taxon>Eukaryota</taxon>
        <taxon>Metazoa</taxon>
        <taxon>Ecdysozoa</taxon>
        <taxon>Nematoda</taxon>
        <taxon>Chromadorea</taxon>
        <taxon>Rhabditida</taxon>
        <taxon>Spirurina</taxon>
        <taxon>Spiruromorpha</taxon>
        <taxon>Filarioidea</taxon>
        <taxon>Onchocercidae</taxon>
        <taxon>Wuchereria</taxon>
    </lineage>
</organism>
<evidence type="ECO:0000256" key="1">
    <source>
        <dbReference type="SAM" id="MobiDB-lite"/>
    </source>
</evidence>
<feature type="region of interest" description="Disordered" evidence="1">
    <location>
        <begin position="115"/>
        <end position="136"/>
    </location>
</feature>
<dbReference type="AlphaFoldDB" id="J9EQ28"/>
<protein>
    <submittedName>
        <fullName evidence="3">Uncharacterized protein</fullName>
    </submittedName>
</protein>
<dbReference type="EMBL" id="ADBV01001692">
    <property type="protein sequence ID" value="EJW84308.1"/>
    <property type="molecule type" value="Genomic_DNA"/>
</dbReference>
<proteinExistence type="predicted"/>
<keyword evidence="2" id="KW-1133">Transmembrane helix</keyword>